<gene>
    <name evidence="2" type="ORF">HME7025_01671</name>
</gene>
<dbReference type="KEGG" id="psez:HME7025_01671"/>
<evidence type="ECO:0000259" key="1">
    <source>
        <dbReference type="PROSITE" id="PS50987"/>
    </source>
</evidence>
<evidence type="ECO:0000313" key="3">
    <source>
        <dbReference type="Proteomes" id="UP000245468"/>
    </source>
</evidence>
<dbReference type="Proteomes" id="UP000245468">
    <property type="component" value="Chromosome"/>
</dbReference>
<name>A0A2S2DVZ6_9BACT</name>
<dbReference type="InterPro" id="IPR027395">
    <property type="entry name" value="WH_DNA-bd_dom"/>
</dbReference>
<accession>A0A2S2DVZ6</accession>
<protein>
    <recommendedName>
        <fullName evidence="1">HTH arsR-type domain-containing protein</fullName>
    </recommendedName>
</protein>
<dbReference type="EMBL" id="CP029346">
    <property type="protein sequence ID" value="AWL09523.1"/>
    <property type="molecule type" value="Genomic_DNA"/>
</dbReference>
<dbReference type="OrthoDB" id="9800369at2"/>
<sequence>MFNELDPILNSPVRLAVMSILLTVKHAQFNDLLKETQTTQGNLSHQLKKLQEAGYVQIQKTFKNNYPLTIIHISETGKKAFEVYVENIKTYLHLNENNT</sequence>
<dbReference type="PANTHER" id="PTHR37318:SF1">
    <property type="entry name" value="BSL7504 PROTEIN"/>
    <property type="match status" value="1"/>
</dbReference>
<dbReference type="InterPro" id="IPR036390">
    <property type="entry name" value="WH_DNA-bd_sf"/>
</dbReference>
<dbReference type="PANTHER" id="PTHR37318">
    <property type="entry name" value="BSL7504 PROTEIN"/>
    <property type="match status" value="1"/>
</dbReference>
<feature type="domain" description="HTH arsR-type" evidence="1">
    <location>
        <begin position="1"/>
        <end position="88"/>
    </location>
</feature>
<dbReference type="RefSeq" id="WP_109323201.1">
    <property type="nucleotide sequence ID" value="NZ_CP029346.1"/>
</dbReference>
<dbReference type="Gene3D" id="1.10.10.10">
    <property type="entry name" value="Winged helix-like DNA-binding domain superfamily/Winged helix DNA-binding domain"/>
    <property type="match status" value="1"/>
</dbReference>
<dbReference type="InterPro" id="IPR011991">
    <property type="entry name" value="ArsR-like_HTH"/>
</dbReference>
<reference evidence="3" key="1">
    <citation type="submission" date="2018-05" db="EMBL/GenBank/DDBJ databases">
        <title>Pseudarcicella sp. HME7025 Genome sequencing and assembly.</title>
        <authorList>
            <person name="Kim H."/>
            <person name="Kang H."/>
            <person name="Joh K."/>
        </authorList>
    </citation>
    <scope>NUCLEOTIDE SEQUENCE [LARGE SCALE GENOMIC DNA]</scope>
    <source>
        <strain evidence="3">HME7025</strain>
    </source>
</reference>
<keyword evidence="3" id="KW-1185">Reference proteome</keyword>
<dbReference type="SUPFAM" id="SSF46785">
    <property type="entry name" value="Winged helix' DNA-binding domain"/>
    <property type="match status" value="1"/>
</dbReference>
<dbReference type="AlphaFoldDB" id="A0A2S2DVZ6"/>
<dbReference type="Pfam" id="PF13601">
    <property type="entry name" value="HTH_34"/>
    <property type="match status" value="1"/>
</dbReference>
<dbReference type="InterPro" id="IPR001845">
    <property type="entry name" value="HTH_ArsR_DNA-bd_dom"/>
</dbReference>
<organism evidence="2 3">
    <name type="scientific">Aquirufa nivalisilvae</name>
    <dbReference type="NCBI Taxonomy" id="2516557"/>
    <lineage>
        <taxon>Bacteria</taxon>
        <taxon>Pseudomonadati</taxon>
        <taxon>Bacteroidota</taxon>
        <taxon>Cytophagia</taxon>
        <taxon>Cytophagales</taxon>
        <taxon>Flectobacillaceae</taxon>
        <taxon>Aquirufa</taxon>
    </lineage>
</organism>
<proteinExistence type="predicted"/>
<dbReference type="InterPro" id="IPR036388">
    <property type="entry name" value="WH-like_DNA-bd_sf"/>
</dbReference>
<dbReference type="GO" id="GO:0003700">
    <property type="term" value="F:DNA-binding transcription factor activity"/>
    <property type="evidence" value="ECO:0007669"/>
    <property type="project" value="InterPro"/>
</dbReference>
<dbReference type="PROSITE" id="PS50987">
    <property type="entry name" value="HTH_ARSR_2"/>
    <property type="match status" value="1"/>
</dbReference>
<dbReference type="CDD" id="cd00090">
    <property type="entry name" value="HTH_ARSR"/>
    <property type="match status" value="1"/>
</dbReference>
<evidence type="ECO:0000313" key="2">
    <source>
        <dbReference type="EMBL" id="AWL09523.1"/>
    </source>
</evidence>